<keyword evidence="9" id="KW-1185">Reference proteome</keyword>
<dbReference type="CDD" id="cd03235">
    <property type="entry name" value="ABC_Metallic_Cations"/>
    <property type="match status" value="1"/>
</dbReference>
<reference evidence="9" key="1">
    <citation type="journal article" date="2019" name="Int. J. Syst. Evol. Microbiol.">
        <title>The Global Catalogue of Microorganisms (GCM) 10K type strain sequencing project: providing services to taxonomists for standard genome sequencing and annotation.</title>
        <authorList>
            <consortium name="The Broad Institute Genomics Platform"/>
            <consortium name="The Broad Institute Genome Sequencing Center for Infectious Disease"/>
            <person name="Wu L."/>
            <person name="Ma J."/>
        </authorList>
    </citation>
    <scope>NUCLEOTIDE SEQUENCE [LARGE SCALE GENOMIC DNA]</scope>
    <source>
        <strain evidence="9">NBRC 110044</strain>
    </source>
</reference>
<dbReference type="InterPro" id="IPR017871">
    <property type="entry name" value="ABC_transporter-like_CS"/>
</dbReference>
<dbReference type="PROSITE" id="PS00211">
    <property type="entry name" value="ABC_TRANSPORTER_1"/>
    <property type="match status" value="1"/>
</dbReference>
<dbReference type="PROSITE" id="PS50893">
    <property type="entry name" value="ABC_TRANSPORTER_2"/>
    <property type="match status" value="1"/>
</dbReference>
<feature type="domain" description="ABC transporter" evidence="7">
    <location>
        <begin position="31"/>
        <end position="259"/>
    </location>
</feature>
<evidence type="ECO:0000259" key="7">
    <source>
        <dbReference type="PROSITE" id="PS50893"/>
    </source>
</evidence>
<feature type="region of interest" description="Disordered" evidence="6">
    <location>
        <begin position="262"/>
        <end position="289"/>
    </location>
</feature>
<evidence type="ECO:0000256" key="6">
    <source>
        <dbReference type="SAM" id="MobiDB-lite"/>
    </source>
</evidence>
<keyword evidence="4" id="KW-0547">Nucleotide-binding</keyword>
<evidence type="ECO:0000313" key="8">
    <source>
        <dbReference type="EMBL" id="GLR11586.1"/>
    </source>
</evidence>
<dbReference type="Gene3D" id="3.40.50.300">
    <property type="entry name" value="P-loop containing nucleotide triphosphate hydrolases"/>
    <property type="match status" value="1"/>
</dbReference>
<dbReference type="InterPro" id="IPR003439">
    <property type="entry name" value="ABC_transporter-like_ATP-bd"/>
</dbReference>
<proteinExistence type="inferred from homology"/>
<evidence type="ECO:0000256" key="5">
    <source>
        <dbReference type="ARBA" id="ARBA00022840"/>
    </source>
</evidence>
<comment type="similarity">
    <text evidence="1">Belongs to the ABC transporter superfamily.</text>
</comment>
<dbReference type="NCBIfam" id="NF040873">
    <property type="entry name" value="AztA"/>
    <property type="match status" value="1"/>
</dbReference>
<dbReference type="SUPFAM" id="SSF52540">
    <property type="entry name" value="P-loop containing nucleoside triphosphate hydrolases"/>
    <property type="match status" value="1"/>
</dbReference>
<evidence type="ECO:0000256" key="3">
    <source>
        <dbReference type="ARBA" id="ARBA00022475"/>
    </source>
</evidence>
<comment type="caution">
    <text evidence="8">The sequence shown here is derived from an EMBL/GenBank/DDBJ whole genome shotgun (WGS) entry which is preliminary data.</text>
</comment>
<dbReference type="InterPro" id="IPR003593">
    <property type="entry name" value="AAA+_ATPase"/>
</dbReference>
<keyword evidence="2" id="KW-0813">Transport</keyword>
<dbReference type="PANTHER" id="PTHR42734:SF5">
    <property type="entry name" value="IRON TRANSPORT SYSTEM ATP-BINDING PROTEIN HI_0361-RELATED"/>
    <property type="match status" value="1"/>
</dbReference>
<evidence type="ECO:0000256" key="2">
    <source>
        <dbReference type="ARBA" id="ARBA00022448"/>
    </source>
</evidence>
<name>A0ABQ5Y9G5_9NEIS</name>
<sequence>MGSRLVGYWGAGMSHHHDHRHDHAHHPAGAIRLSNLTLTYHRHPVVHHVSGSFAQGELTAIVGPNGAGKSTLLKAMMGLMKPNHGKVERHGLAPREIAYLPQQAAIDRDFPLSVQDAVLLGDWRNSGWFGRISRSARQRADAALERVGMAGFGGRPVDELSAGQFQRVLFARLLLQDAQLILLDEPFTALDAKTTADLLAVIAGWRREGRTVVAVLHDYEQVRSHFPQTLLLAKECIAWGPTTEVLTPANLARANGMPQNWDDDAPVCHRDDTGAPTTPPAHDHTLHSH</sequence>
<dbReference type="InterPro" id="IPR050153">
    <property type="entry name" value="Metal_Ion_Import_ABC"/>
</dbReference>
<organism evidence="8 9">
    <name type="scientific">Chitinimonas prasina</name>
    <dbReference type="NCBI Taxonomy" id="1434937"/>
    <lineage>
        <taxon>Bacteria</taxon>
        <taxon>Pseudomonadati</taxon>
        <taxon>Pseudomonadota</taxon>
        <taxon>Betaproteobacteria</taxon>
        <taxon>Neisseriales</taxon>
        <taxon>Chitinibacteraceae</taxon>
        <taxon>Chitinimonas</taxon>
    </lineage>
</organism>
<dbReference type="InterPro" id="IPR047748">
    <property type="entry name" value="AztA-like"/>
</dbReference>
<keyword evidence="3" id="KW-0472">Membrane</keyword>
<evidence type="ECO:0000313" key="9">
    <source>
        <dbReference type="Proteomes" id="UP001156706"/>
    </source>
</evidence>
<dbReference type="EMBL" id="BSOG01000001">
    <property type="protein sequence ID" value="GLR11586.1"/>
    <property type="molecule type" value="Genomic_DNA"/>
</dbReference>
<keyword evidence="3" id="KW-1003">Cell membrane</keyword>
<keyword evidence="5" id="KW-0067">ATP-binding</keyword>
<dbReference type="Pfam" id="PF00005">
    <property type="entry name" value="ABC_tran"/>
    <property type="match status" value="1"/>
</dbReference>
<protein>
    <submittedName>
        <fullName evidence="8">ABC transporter</fullName>
    </submittedName>
</protein>
<dbReference type="Proteomes" id="UP001156706">
    <property type="component" value="Unassembled WGS sequence"/>
</dbReference>
<evidence type="ECO:0000256" key="4">
    <source>
        <dbReference type="ARBA" id="ARBA00022741"/>
    </source>
</evidence>
<dbReference type="SMART" id="SM00382">
    <property type="entry name" value="AAA"/>
    <property type="match status" value="1"/>
</dbReference>
<evidence type="ECO:0000256" key="1">
    <source>
        <dbReference type="ARBA" id="ARBA00005417"/>
    </source>
</evidence>
<accession>A0ABQ5Y9G5</accession>
<gene>
    <name evidence="8" type="ORF">GCM10007907_03760</name>
</gene>
<dbReference type="PANTHER" id="PTHR42734">
    <property type="entry name" value="METAL TRANSPORT SYSTEM ATP-BINDING PROTEIN TM_0124-RELATED"/>
    <property type="match status" value="1"/>
</dbReference>
<dbReference type="InterPro" id="IPR027417">
    <property type="entry name" value="P-loop_NTPase"/>
</dbReference>